<organism evidence="1">
    <name type="scientific">marine metagenome</name>
    <dbReference type="NCBI Taxonomy" id="408172"/>
    <lineage>
        <taxon>unclassified sequences</taxon>
        <taxon>metagenomes</taxon>
        <taxon>ecological metagenomes</taxon>
    </lineage>
</organism>
<accession>A0A382W548</accession>
<reference evidence="1" key="1">
    <citation type="submission" date="2018-05" db="EMBL/GenBank/DDBJ databases">
        <authorList>
            <person name="Lanie J.A."/>
            <person name="Ng W.-L."/>
            <person name="Kazmierczak K.M."/>
            <person name="Andrzejewski T.M."/>
            <person name="Davidsen T.M."/>
            <person name="Wayne K.J."/>
            <person name="Tettelin H."/>
            <person name="Glass J.I."/>
            <person name="Rusch D."/>
            <person name="Podicherti R."/>
            <person name="Tsui H.-C.T."/>
            <person name="Winkler M.E."/>
        </authorList>
    </citation>
    <scope>NUCLEOTIDE SEQUENCE</scope>
</reference>
<dbReference type="EMBL" id="UINC01156679">
    <property type="protein sequence ID" value="SVD53238.1"/>
    <property type="molecule type" value="Genomic_DNA"/>
</dbReference>
<proteinExistence type="predicted"/>
<dbReference type="AlphaFoldDB" id="A0A382W548"/>
<feature type="non-terminal residue" evidence="1">
    <location>
        <position position="45"/>
    </location>
</feature>
<evidence type="ECO:0000313" key="1">
    <source>
        <dbReference type="EMBL" id="SVD53238.1"/>
    </source>
</evidence>
<sequence length="45" mass="4969">MLIFVELFCGVPAAEIRGPSELWGARLLHITIRMPETCPKSAGEK</sequence>
<name>A0A382W548_9ZZZZ</name>
<gene>
    <name evidence="1" type="ORF">METZ01_LOCUS406092</name>
</gene>
<protein>
    <submittedName>
        <fullName evidence="1">Uncharacterized protein</fullName>
    </submittedName>
</protein>